<dbReference type="Gene3D" id="1.10.287.950">
    <property type="entry name" value="Methyl-accepting chemotaxis protein"/>
    <property type="match status" value="1"/>
</dbReference>
<feature type="chain" id="PRO_5004181388" evidence="9">
    <location>
        <begin position="23"/>
        <end position="668"/>
    </location>
</feature>
<dbReference type="KEGG" id="sdn:Sden_3540"/>
<dbReference type="OrthoDB" id="7024925at2"/>
<evidence type="ECO:0000256" key="1">
    <source>
        <dbReference type="ARBA" id="ARBA00004141"/>
    </source>
</evidence>
<evidence type="ECO:0000256" key="6">
    <source>
        <dbReference type="ARBA" id="ARBA00029447"/>
    </source>
</evidence>
<gene>
    <name evidence="11" type="ordered locus">Sden_3540</name>
</gene>
<comment type="similarity">
    <text evidence="6">Belongs to the methyl-accepting chemotaxis (MCP) protein family.</text>
</comment>
<dbReference type="InterPro" id="IPR003660">
    <property type="entry name" value="HAMP_dom"/>
</dbReference>
<evidence type="ECO:0000256" key="7">
    <source>
        <dbReference type="PROSITE-ProRule" id="PRU00284"/>
    </source>
</evidence>
<keyword evidence="5 7" id="KW-0807">Transducer</keyword>
<evidence type="ECO:0000313" key="11">
    <source>
        <dbReference type="EMBL" id="ABE56815.1"/>
    </source>
</evidence>
<dbReference type="GO" id="GO:0016020">
    <property type="term" value="C:membrane"/>
    <property type="evidence" value="ECO:0007669"/>
    <property type="project" value="UniProtKB-SubCell"/>
</dbReference>
<sequence>MKISTLSLTASALLLLLASTLAATLIWSNTQRQEDEQLTQELTQIQTIFQFNIRRNIDQYLQTGFSNHLSSASKELKSIAIDIDVLKQAHPRLNTRGVSDFIGNFVKELDSKYRSAGKLAGNPRQLLSHAESEMLAYNRSLSYYALQSVLANSALTNSVLTHSDALNNTIQHAKNYQSLNQDLPQLVYQLSQLTTAIILENDPSRQASLDNSLLELEQWHQALAKLPLLGIYKVEELDEFALGDDEPERVEMGEQLKAELLSLAQRYPKEIANTQAQQAENVKVQQALMLATAELEQQLTQLAEVQHTLSQALKLKLQWLLYSMVAILALFALCYLILQQLKVVKPLKRLNQAFFQLTETNQRERITITSRCETGQIAGYFNNLLHRFEQEDEQRAKNLTQISHSLSQLVTRIGGISTDTKQTQHIVQTAQDQTHTLKHLSQEVTQSSSLLANSARQTMEQMQSSQNQSQAVLSATERTLDSIGHCNRSLGQLSASVTDAEKIVHVISNIAEQTNLLALNAAIEAARAGEQGRGFAVVADEVRSLSQRTQTSLQEITAILGRLSHSNHELTQTVSGIEEATQSQKSRALSLLDAAKLVQSQAEAMARTAEQGTAHAIEQNNYLDAFILAMNSLMEQAQGTFSQSQTIAQEVTDRVQEIELSLGIDAAA</sequence>
<dbReference type="Pfam" id="PF00015">
    <property type="entry name" value="MCPsignal"/>
    <property type="match status" value="1"/>
</dbReference>
<organism evidence="11 12">
    <name type="scientific">Shewanella denitrificans (strain OS217 / ATCC BAA-1090 / DSM 15013)</name>
    <dbReference type="NCBI Taxonomy" id="318161"/>
    <lineage>
        <taxon>Bacteria</taxon>
        <taxon>Pseudomonadati</taxon>
        <taxon>Pseudomonadota</taxon>
        <taxon>Gammaproteobacteria</taxon>
        <taxon>Alteromonadales</taxon>
        <taxon>Shewanellaceae</taxon>
        <taxon>Shewanella</taxon>
    </lineage>
</organism>
<dbReference type="eggNOG" id="COG0840">
    <property type="taxonomic scope" value="Bacteria"/>
</dbReference>
<evidence type="ECO:0000256" key="4">
    <source>
        <dbReference type="ARBA" id="ARBA00023136"/>
    </source>
</evidence>
<evidence type="ECO:0000259" key="10">
    <source>
        <dbReference type="PROSITE" id="PS50111"/>
    </source>
</evidence>
<dbReference type="SUPFAM" id="SSF58104">
    <property type="entry name" value="Methyl-accepting chemotaxis protein (MCP) signaling domain"/>
    <property type="match status" value="1"/>
</dbReference>
<dbReference type="Proteomes" id="UP000001982">
    <property type="component" value="Chromosome"/>
</dbReference>
<keyword evidence="2 8" id="KW-0812">Transmembrane</keyword>
<name>Q12IB1_SHEDO</name>
<dbReference type="AlphaFoldDB" id="Q12IB1"/>
<proteinExistence type="inferred from homology"/>
<dbReference type="PROSITE" id="PS50111">
    <property type="entry name" value="CHEMOTAXIS_TRANSDUC_2"/>
    <property type="match status" value="1"/>
</dbReference>
<reference evidence="11 12" key="1">
    <citation type="submission" date="2006-03" db="EMBL/GenBank/DDBJ databases">
        <title>Complete sequence of Shewanella denitrificans OS217.</title>
        <authorList>
            <consortium name="US DOE Joint Genome Institute"/>
            <person name="Copeland A."/>
            <person name="Lucas S."/>
            <person name="Lapidus A."/>
            <person name="Barry K."/>
            <person name="Detter J.C."/>
            <person name="Glavina del Rio T."/>
            <person name="Hammon N."/>
            <person name="Israni S."/>
            <person name="Dalin E."/>
            <person name="Tice H."/>
            <person name="Pitluck S."/>
            <person name="Brettin T."/>
            <person name="Bruce D."/>
            <person name="Han C."/>
            <person name="Tapia R."/>
            <person name="Gilna P."/>
            <person name="Kiss H."/>
            <person name="Schmutz J."/>
            <person name="Larimer F."/>
            <person name="Land M."/>
            <person name="Hauser L."/>
            <person name="Kyrpides N."/>
            <person name="Lykidis A."/>
            <person name="Richardson P."/>
        </authorList>
    </citation>
    <scope>NUCLEOTIDE SEQUENCE [LARGE SCALE GENOMIC DNA]</scope>
    <source>
        <strain evidence="12">OS217 / ATCC BAA-1090 / DSM 15013</strain>
    </source>
</reference>
<dbReference type="SMART" id="SM00304">
    <property type="entry name" value="HAMP"/>
    <property type="match status" value="1"/>
</dbReference>
<evidence type="ECO:0000256" key="3">
    <source>
        <dbReference type="ARBA" id="ARBA00022989"/>
    </source>
</evidence>
<protein>
    <submittedName>
        <fullName evidence="11">Methyl-accepting chemotaxis sensory transducer</fullName>
    </submittedName>
</protein>
<dbReference type="InterPro" id="IPR004089">
    <property type="entry name" value="MCPsignal_dom"/>
</dbReference>
<comment type="subcellular location">
    <subcellularLocation>
        <location evidence="1">Membrane</location>
        <topology evidence="1">Multi-pass membrane protein</topology>
    </subcellularLocation>
</comment>
<evidence type="ECO:0000313" key="12">
    <source>
        <dbReference type="Proteomes" id="UP000001982"/>
    </source>
</evidence>
<evidence type="ECO:0000256" key="9">
    <source>
        <dbReference type="SAM" id="SignalP"/>
    </source>
</evidence>
<dbReference type="PANTHER" id="PTHR32089:SF119">
    <property type="entry name" value="METHYL-ACCEPTING CHEMOTAXIS PROTEIN CTPL"/>
    <property type="match status" value="1"/>
</dbReference>
<feature type="signal peptide" evidence="9">
    <location>
        <begin position="1"/>
        <end position="22"/>
    </location>
</feature>
<feature type="transmembrane region" description="Helical" evidence="8">
    <location>
        <begin position="319"/>
        <end position="338"/>
    </location>
</feature>
<dbReference type="SMART" id="SM00283">
    <property type="entry name" value="MA"/>
    <property type="match status" value="1"/>
</dbReference>
<feature type="domain" description="Methyl-accepting transducer" evidence="10">
    <location>
        <begin position="398"/>
        <end position="659"/>
    </location>
</feature>
<evidence type="ECO:0000256" key="5">
    <source>
        <dbReference type="ARBA" id="ARBA00023224"/>
    </source>
</evidence>
<keyword evidence="3 8" id="KW-1133">Transmembrane helix</keyword>
<dbReference type="STRING" id="318161.Sden_3540"/>
<keyword evidence="9" id="KW-0732">Signal</keyword>
<accession>Q12IB1</accession>
<dbReference type="Gene3D" id="6.10.340.10">
    <property type="match status" value="1"/>
</dbReference>
<dbReference type="EMBL" id="CP000302">
    <property type="protein sequence ID" value="ABE56815.1"/>
    <property type="molecule type" value="Genomic_DNA"/>
</dbReference>
<dbReference type="PANTHER" id="PTHR32089">
    <property type="entry name" value="METHYL-ACCEPTING CHEMOTAXIS PROTEIN MCPB"/>
    <property type="match status" value="1"/>
</dbReference>
<evidence type="ECO:0000256" key="2">
    <source>
        <dbReference type="ARBA" id="ARBA00022692"/>
    </source>
</evidence>
<dbReference type="GO" id="GO:0007165">
    <property type="term" value="P:signal transduction"/>
    <property type="evidence" value="ECO:0007669"/>
    <property type="project" value="UniProtKB-KW"/>
</dbReference>
<evidence type="ECO:0000256" key="8">
    <source>
        <dbReference type="SAM" id="Phobius"/>
    </source>
</evidence>
<dbReference type="CDD" id="cd06225">
    <property type="entry name" value="HAMP"/>
    <property type="match status" value="1"/>
</dbReference>
<keyword evidence="4 8" id="KW-0472">Membrane</keyword>
<dbReference type="GO" id="GO:0006935">
    <property type="term" value="P:chemotaxis"/>
    <property type="evidence" value="ECO:0007669"/>
    <property type="project" value="UniProtKB-ARBA"/>
</dbReference>
<dbReference type="HOGENOM" id="CLU_000445_107_27_6"/>
<dbReference type="RefSeq" id="WP_011497955.1">
    <property type="nucleotide sequence ID" value="NC_007954.1"/>
</dbReference>
<keyword evidence="12" id="KW-1185">Reference proteome</keyword>